<name>A0A2W2CRT0_9ACTN</name>
<keyword evidence="2" id="KW-1185">Reference proteome</keyword>
<sequence length="222" mass="23668">MLGVGVGAFAWALPTVAATACPQCYGLSDRGGRLYADSDEARYRQLLDEADRRITAFYGERTSTPRVLICTTAECYRRIGGGGEKGRAIRNWSLMLSPAGANVTIATHELSHVEFHERLGSASGSVPDWFDEGLAVLVSDDARYLKPAGEPDRCLVPYEQALPIVDADWGDATHGGVDRPYLLAACVVSRWTAANGGSAAVLDAIAQLRAGADFPAVVSVPR</sequence>
<dbReference type="AlphaFoldDB" id="A0A2W2CRT0"/>
<dbReference type="Proteomes" id="UP000248627">
    <property type="component" value="Unassembled WGS sequence"/>
</dbReference>
<proteinExistence type="predicted"/>
<dbReference type="EMBL" id="POTX01000006">
    <property type="protein sequence ID" value="PZG00631.1"/>
    <property type="molecule type" value="Genomic_DNA"/>
</dbReference>
<evidence type="ECO:0008006" key="3">
    <source>
        <dbReference type="Google" id="ProtNLM"/>
    </source>
</evidence>
<organism evidence="1 2">
    <name type="scientific">Micromonospora endophytica</name>
    <dbReference type="NCBI Taxonomy" id="515350"/>
    <lineage>
        <taxon>Bacteria</taxon>
        <taxon>Bacillati</taxon>
        <taxon>Actinomycetota</taxon>
        <taxon>Actinomycetes</taxon>
        <taxon>Micromonosporales</taxon>
        <taxon>Micromonosporaceae</taxon>
        <taxon>Micromonospora</taxon>
    </lineage>
</organism>
<comment type="caution">
    <text evidence="1">The sequence shown here is derived from an EMBL/GenBank/DDBJ whole genome shotgun (WGS) entry which is preliminary data.</text>
</comment>
<evidence type="ECO:0000313" key="2">
    <source>
        <dbReference type="Proteomes" id="UP000248627"/>
    </source>
</evidence>
<evidence type="ECO:0000313" key="1">
    <source>
        <dbReference type="EMBL" id="PZG00631.1"/>
    </source>
</evidence>
<reference evidence="1 2" key="1">
    <citation type="submission" date="2018-01" db="EMBL/GenBank/DDBJ databases">
        <title>Draft genome sequence of Jishengella endophytica.</title>
        <authorList>
            <person name="Sahin N."/>
            <person name="Ay H."/>
            <person name="Saygin H."/>
        </authorList>
    </citation>
    <scope>NUCLEOTIDE SEQUENCE [LARGE SCALE GENOMIC DNA]</scope>
    <source>
        <strain evidence="1 2">DSM 45430</strain>
    </source>
</reference>
<protein>
    <recommendedName>
        <fullName evidence="3">Peptidase MA superfamily</fullName>
    </recommendedName>
</protein>
<gene>
    <name evidence="1" type="ORF">C1I93_01910</name>
</gene>
<accession>A0A2W2CRT0</accession>